<dbReference type="PANTHER" id="PTHR42732:SF1">
    <property type="entry name" value="BETA-MANNOSIDASE"/>
    <property type="match status" value="1"/>
</dbReference>
<proteinExistence type="inferred from homology"/>
<dbReference type="Gene3D" id="2.60.120.260">
    <property type="entry name" value="Galactose-binding domain-like"/>
    <property type="match status" value="1"/>
</dbReference>
<dbReference type="SUPFAM" id="SSF49303">
    <property type="entry name" value="beta-Galactosidase/glucuronidase domain"/>
    <property type="match status" value="1"/>
</dbReference>
<comment type="similarity">
    <text evidence="1">Belongs to the glycosyl hydrolase 2 family.</text>
</comment>
<evidence type="ECO:0000259" key="8">
    <source>
        <dbReference type="Pfam" id="PF16355"/>
    </source>
</evidence>
<dbReference type="PANTHER" id="PTHR42732">
    <property type="entry name" value="BETA-GALACTOSIDASE"/>
    <property type="match status" value="1"/>
</dbReference>
<feature type="domain" description="DUF4982" evidence="8">
    <location>
        <begin position="694"/>
        <end position="753"/>
    </location>
</feature>
<dbReference type="InterPro" id="IPR017853">
    <property type="entry name" value="GH"/>
</dbReference>
<dbReference type="Pfam" id="PF00703">
    <property type="entry name" value="Glyco_hydro_2"/>
    <property type="match status" value="1"/>
</dbReference>
<dbReference type="InterPro" id="IPR008979">
    <property type="entry name" value="Galactose-bd-like_sf"/>
</dbReference>
<dbReference type="InterPro" id="IPR008964">
    <property type="entry name" value="Invasin/intimin_cell_adhesion"/>
</dbReference>
<reference evidence="10" key="1">
    <citation type="journal article" date="2020" name="Int. J. Syst. Evol. Microbiol.">
        <title>Aquipluma nitroreducens gen. nov. sp. nov., a novel facultatively anaerobic bacterium isolated from a freshwater lake.</title>
        <authorList>
            <person name="Watanabe M."/>
            <person name="Kojima H."/>
            <person name="Fukui M."/>
        </authorList>
    </citation>
    <scope>NUCLEOTIDE SEQUENCE</scope>
    <source>
        <strain evidence="10">MeG22</strain>
    </source>
</reference>
<sequence>MKKQKLSLSALLLSLSLVLLFGFTTFNKPPTSDLNSRTISFDNGWRFLKDSLSGAENPDFNDSGWRILDVPHDWSIEDLPGQNGENIIGPFDKSSVDKMSSGYLIGGIGWYRKTFTVKEEDRNKVNYLQFDGVYMNSDVWINGKHLGFHPYGYTPFYYDITSFLKPAGQANVVAVRVRNTGLNSRWYSGSGINRHVWLTSVNPVHIAMAGGLYITTPEVSGNSANVKITTTLENTGINDQNIVLQTQLFDPSGKLVGSTKSNSTLSSDQTIKLTQNIQVKSPALWSIEEPNLYKAKVSVLEDKKEVDNQESTFGIRSIKIDANNGLTINGKSVDLIGGCYHHDNGPLGAASIDRAEERKIEVLKKAGFNAIRTSHNPPSPALLDACDRLGMVVINEIFDMWETPKKDQDYHLNFAEWWQRDVESWVKRDRNHPSVLIWSIGNEIRETFDTSGLRIAKTLTGEIRKFDKSRFVTECFNDFAWMRGQPSKWDSIPEHMALFDLIGYNYAYKRYESDHIKYPDRVMVGTETNPPLALENYEIVKKLPYVIGYFVWTAIDNIGEAGVGLPQLRDIVPENNPASPGAANPQTSGAPGQVIQAGNVPQGLQGTGPGARPAAAAGGGFFRRDVWPVYTNYQGDIDLIGNRKVPSFYQHVVWGKSKVELFVHRPIPEGKKEQISNWGFPDELKSWNWAGLEGKKFTIHVYTRSQLVKLELNGKIVGEQNVDLGKSITATFEVAYEPGTLIARCYDNGKETASQTLKTTGKPASVRLVADRTNIRADRNDLSYVMAEIIDADGNVVPDADNIVVNFEVAGKGTIAGVGSGDPRDMSSFQLPHKKAYQGICLAIIRPETTPGTITLKAAAEGLKGSSLVLTAK</sequence>
<dbReference type="InterPro" id="IPR040605">
    <property type="entry name" value="Glyco_hydro2_dom5"/>
</dbReference>
<name>A0A5K7S967_9BACT</name>
<dbReference type="InterPro" id="IPR051913">
    <property type="entry name" value="GH2_Domain-Containing"/>
</dbReference>
<dbReference type="GO" id="GO:0005975">
    <property type="term" value="P:carbohydrate metabolic process"/>
    <property type="evidence" value="ECO:0007669"/>
    <property type="project" value="InterPro"/>
</dbReference>
<evidence type="ECO:0000259" key="6">
    <source>
        <dbReference type="Pfam" id="PF02836"/>
    </source>
</evidence>
<feature type="region of interest" description="Disordered" evidence="4">
    <location>
        <begin position="573"/>
        <end position="594"/>
    </location>
</feature>
<dbReference type="SUPFAM" id="SSF51445">
    <property type="entry name" value="(Trans)glycosidases"/>
    <property type="match status" value="1"/>
</dbReference>
<dbReference type="RefSeq" id="WP_318350826.1">
    <property type="nucleotide sequence ID" value="NZ_AP018694.1"/>
</dbReference>
<dbReference type="Gene3D" id="3.20.20.80">
    <property type="entry name" value="Glycosidases"/>
    <property type="match status" value="1"/>
</dbReference>
<dbReference type="SUPFAM" id="SSF49785">
    <property type="entry name" value="Galactose-binding domain-like"/>
    <property type="match status" value="1"/>
</dbReference>
<dbReference type="InterPro" id="IPR006104">
    <property type="entry name" value="Glyco_hydro_2_N"/>
</dbReference>
<feature type="domain" description="Glycoside hydrolase family 2 catalytic" evidence="6">
    <location>
        <begin position="324"/>
        <end position="474"/>
    </location>
</feature>
<dbReference type="AlphaFoldDB" id="A0A5K7S967"/>
<dbReference type="Pfam" id="PF18565">
    <property type="entry name" value="Glyco_hydro2_C5"/>
    <property type="match status" value="1"/>
</dbReference>
<evidence type="ECO:0000256" key="1">
    <source>
        <dbReference type="ARBA" id="ARBA00007401"/>
    </source>
</evidence>
<dbReference type="Pfam" id="PF02836">
    <property type="entry name" value="Glyco_hydro_2_C"/>
    <property type="match status" value="1"/>
</dbReference>
<evidence type="ECO:0000313" key="10">
    <source>
        <dbReference type="EMBL" id="BBE17864.1"/>
    </source>
</evidence>
<dbReference type="InterPro" id="IPR032311">
    <property type="entry name" value="DUF4982"/>
</dbReference>
<dbReference type="InterPro" id="IPR023232">
    <property type="entry name" value="Glyco_hydro_2_AS"/>
</dbReference>
<feature type="domain" description="Glycoside hydrolase family 2 immunoglobulin-like beta-sandwich" evidence="5">
    <location>
        <begin position="215"/>
        <end position="316"/>
    </location>
</feature>
<evidence type="ECO:0000256" key="4">
    <source>
        <dbReference type="SAM" id="MobiDB-lite"/>
    </source>
</evidence>
<evidence type="ECO:0000256" key="3">
    <source>
        <dbReference type="ARBA" id="ARBA00023295"/>
    </source>
</evidence>
<dbReference type="SUPFAM" id="SSF49373">
    <property type="entry name" value="Invasin/intimin cell-adhesion fragments"/>
    <property type="match status" value="1"/>
</dbReference>
<dbReference type="PROSITE" id="PS00608">
    <property type="entry name" value="GLYCOSYL_HYDROL_F2_2"/>
    <property type="match status" value="1"/>
</dbReference>
<keyword evidence="2" id="KW-0378">Hydrolase</keyword>
<evidence type="ECO:0000313" key="11">
    <source>
        <dbReference type="Proteomes" id="UP001193389"/>
    </source>
</evidence>
<evidence type="ECO:0000259" key="9">
    <source>
        <dbReference type="Pfam" id="PF18565"/>
    </source>
</evidence>
<dbReference type="Proteomes" id="UP001193389">
    <property type="component" value="Chromosome"/>
</dbReference>
<dbReference type="InterPro" id="IPR006102">
    <property type="entry name" value="Ig-like_GH2"/>
</dbReference>
<dbReference type="InterPro" id="IPR006103">
    <property type="entry name" value="Glyco_hydro_2_cat"/>
</dbReference>
<keyword evidence="11" id="KW-1185">Reference proteome</keyword>
<dbReference type="EMBL" id="AP018694">
    <property type="protein sequence ID" value="BBE17864.1"/>
    <property type="molecule type" value="Genomic_DNA"/>
</dbReference>
<evidence type="ECO:0000259" key="5">
    <source>
        <dbReference type="Pfam" id="PF00703"/>
    </source>
</evidence>
<evidence type="ECO:0000256" key="2">
    <source>
        <dbReference type="ARBA" id="ARBA00022801"/>
    </source>
</evidence>
<organism evidence="10 11">
    <name type="scientific">Aquipluma nitroreducens</name>
    <dbReference type="NCBI Taxonomy" id="2010828"/>
    <lineage>
        <taxon>Bacteria</taxon>
        <taxon>Pseudomonadati</taxon>
        <taxon>Bacteroidota</taxon>
        <taxon>Bacteroidia</taxon>
        <taxon>Marinilabiliales</taxon>
        <taxon>Prolixibacteraceae</taxon>
        <taxon>Aquipluma</taxon>
    </lineage>
</organism>
<dbReference type="InterPro" id="IPR036156">
    <property type="entry name" value="Beta-gal/glucu_dom_sf"/>
</dbReference>
<dbReference type="GO" id="GO:0004553">
    <property type="term" value="F:hydrolase activity, hydrolyzing O-glycosyl compounds"/>
    <property type="evidence" value="ECO:0007669"/>
    <property type="project" value="InterPro"/>
</dbReference>
<dbReference type="InterPro" id="IPR013783">
    <property type="entry name" value="Ig-like_fold"/>
</dbReference>
<dbReference type="Pfam" id="PF02837">
    <property type="entry name" value="Glyco_hydro_2_N"/>
    <property type="match status" value="1"/>
</dbReference>
<keyword evidence="3" id="KW-0326">Glycosidase</keyword>
<dbReference type="Gene3D" id="2.60.40.10">
    <property type="entry name" value="Immunoglobulins"/>
    <property type="match status" value="3"/>
</dbReference>
<dbReference type="InterPro" id="IPR006101">
    <property type="entry name" value="Glyco_hydro_2"/>
</dbReference>
<dbReference type="KEGG" id="anf:AQPE_2023"/>
<accession>A0A5K7S967</accession>
<feature type="domain" description="Glycoside hydrolase family 2" evidence="9">
    <location>
        <begin position="767"/>
        <end position="867"/>
    </location>
</feature>
<evidence type="ECO:0000259" key="7">
    <source>
        <dbReference type="Pfam" id="PF02837"/>
    </source>
</evidence>
<dbReference type="Pfam" id="PF16355">
    <property type="entry name" value="DUF4982"/>
    <property type="match status" value="1"/>
</dbReference>
<gene>
    <name evidence="10" type="ORF">AQPE_2023</name>
</gene>
<protein>
    <submittedName>
        <fullName evidence="10">Beta-galactosidase</fullName>
    </submittedName>
</protein>
<dbReference type="PRINTS" id="PR00132">
    <property type="entry name" value="GLHYDRLASE2"/>
</dbReference>
<feature type="domain" description="Glycosyl hydrolases family 2 sugar binding" evidence="7">
    <location>
        <begin position="106"/>
        <end position="191"/>
    </location>
</feature>